<dbReference type="EMBL" id="AMXI01000352">
    <property type="protein sequence ID" value="EKN42487.1"/>
    <property type="molecule type" value="Genomic_DNA"/>
</dbReference>
<accession>M1ZRR3</accession>
<sequence length="40" mass="4994">MLSYIKEYYNMKFYKKEDLDIFVTAKWITVQEKENIIKTQ</sequence>
<evidence type="ECO:0000313" key="2">
    <source>
        <dbReference type="Proteomes" id="UP000011944"/>
    </source>
</evidence>
<organism evidence="1 2">
    <name type="scientific">Clostridium botulinum CFSAN001627</name>
    <dbReference type="NCBI Taxonomy" id="1232189"/>
    <lineage>
        <taxon>Bacteria</taxon>
        <taxon>Bacillati</taxon>
        <taxon>Bacillota</taxon>
        <taxon>Clostridia</taxon>
        <taxon>Eubacteriales</taxon>
        <taxon>Clostridiaceae</taxon>
        <taxon>Clostridium</taxon>
    </lineage>
</organism>
<gene>
    <name evidence="1" type="ORF">CFSAN001627_06279</name>
</gene>
<evidence type="ECO:0000313" key="1">
    <source>
        <dbReference type="EMBL" id="EKN42487.1"/>
    </source>
</evidence>
<dbReference type="AlphaFoldDB" id="M1ZRR3"/>
<reference evidence="1 2" key="1">
    <citation type="submission" date="2012-10" db="EMBL/GenBank/DDBJ databases">
        <authorList>
            <person name="Strain E.A."/>
            <person name="Brown E."/>
            <person name="Allard M.W."/>
            <person name="Gonzalez-Escalona N."/>
            <person name="Timme R."/>
        </authorList>
    </citation>
    <scope>NUCLEOTIDE SEQUENCE [LARGE SCALE GENOMIC DNA]</scope>
    <source>
        <strain evidence="1 2">CFSAN001627</strain>
    </source>
</reference>
<evidence type="ECO:0008006" key="3">
    <source>
        <dbReference type="Google" id="ProtNLM"/>
    </source>
</evidence>
<dbReference type="Proteomes" id="UP000011944">
    <property type="component" value="Unassembled WGS sequence"/>
</dbReference>
<reference evidence="1 2" key="2">
    <citation type="submission" date="2013-03" db="EMBL/GenBank/DDBJ databases">
        <title>Diversity in Clostridium botulinum.</title>
        <authorList>
            <person name="Timme R.E."/>
            <person name="Allard M."/>
            <person name="Luo Y."/>
            <person name="Strain E."/>
            <person name="Gonzalez-Escalona N."/>
            <person name="Brown E."/>
        </authorList>
    </citation>
    <scope>NUCLEOTIDE SEQUENCE [LARGE SCALE GENOMIC DNA]</scope>
    <source>
        <strain evidence="1 2">CFSAN001627</strain>
    </source>
</reference>
<protein>
    <recommendedName>
        <fullName evidence="3">XkdX family protein</fullName>
    </recommendedName>
</protein>
<dbReference type="PATRIC" id="fig|1232189.3.peg.1017"/>
<name>M1ZRR3_CLOBO</name>
<proteinExistence type="predicted"/>
<comment type="caution">
    <text evidence="1">The sequence shown here is derived from an EMBL/GenBank/DDBJ whole genome shotgun (WGS) entry which is preliminary data.</text>
</comment>